<protein>
    <submittedName>
        <fullName evidence="3">Clp protease proteolytic subunit /Translocation-enhancing protein TepA</fullName>
    </submittedName>
</protein>
<dbReference type="SUPFAM" id="SSF52096">
    <property type="entry name" value="ClpP/crotonase"/>
    <property type="match status" value="1"/>
</dbReference>
<keyword evidence="2" id="KW-0175">Coiled coil</keyword>
<dbReference type="EMBL" id="LR798349">
    <property type="protein sequence ID" value="CAB5226138.1"/>
    <property type="molecule type" value="Genomic_DNA"/>
</dbReference>
<evidence type="ECO:0000313" key="3">
    <source>
        <dbReference type="EMBL" id="CAB5226138.1"/>
    </source>
</evidence>
<sequence>MKIVIDRPIGEKDSFADYYGEPQMCFSGAEMAALLQGSSDSEIEVELRSPGGSVEQGLMIYDLLRNSGKKVKTVGYQLHSIASIIFLAGDERLISENATPLLHHPALLPWDLDGRLTANDLESIAEAIATLEGRMMSIYTERMGLNPENAALFDEKLQSEWTMTADDAVMWGLATGKIQTTANAAKIKGLFYSEKAIALKKPNTQYMDLSKALEELKGIIKDAKASFTGKAKAGSVTTTSETVKVLYFEGDQLESGKAVFIDEAMTTAAPAGSYEIDGGMTVLIETDESGVSTVTSITEESEDVEALKKENENMKAELEAMKKEKADAEAKAEAAATALKAMGETLTSLESKVQAFEKIVPGDTDPNKVAKAATALNHEAKMARIFGKKY</sequence>
<feature type="coiled-coil region" evidence="2">
    <location>
        <begin position="297"/>
        <end position="338"/>
    </location>
</feature>
<dbReference type="GO" id="GO:0004252">
    <property type="term" value="F:serine-type endopeptidase activity"/>
    <property type="evidence" value="ECO:0007669"/>
    <property type="project" value="InterPro"/>
</dbReference>
<dbReference type="PRINTS" id="PR00127">
    <property type="entry name" value="CLPPROTEASEP"/>
</dbReference>
<comment type="similarity">
    <text evidence="1">Belongs to the peptidase S14 family.</text>
</comment>
<evidence type="ECO:0000256" key="2">
    <source>
        <dbReference type="SAM" id="Coils"/>
    </source>
</evidence>
<reference evidence="3" key="1">
    <citation type="submission" date="2020-05" db="EMBL/GenBank/DDBJ databases">
        <authorList>
            <person name="Chiriac C."/>
            <person name="Salcher M."/>
            <person name="Ghai R."/>
            <person name="Kavagutti S V."/>
        </authorList>
    </citation>
    <scope>NUCLEOTIDE SEQUENCE</scope>
</reference>
<dbReference type="Pfam" id="PF00574">
    <property type="entry name" value="CLP_protease"/>
    <property type="match status" value="1"/>
</dbReference>
<dbReference type="InterPro" id="IPR001907">
    <property type="entry name" value="ClpP"/>
</dbReference>
<dbReference type="GO" id="GO:0004176">
    <property type="term" value="F:ATP-dependent peptidase activity"/>
    <property type="evidence" value="ECO:0007669"/>
    <property type="project" value="InterPro"/>
</dbReference>
<name>A0A6J7X5L3_9CAUD</name>
<dbReference type="InterPro" id="IPR023562">
    <property type="entry name" value="ClpP/TepA"/>
</dbReference>
<dbReference type="InterPro" id="IPR029045">
    <property type="entry name" value="ClpP/crotonase-like_dom_sf"/>
</dbReference>
<gene>
    <name evidence="3" type="ORF">UFOVP754_52</name>
</gene>
<proteinExistence type="inferred from homology"/>
<dbReference type="Gene3D" id="3.90.226.10">
    <property type="entry name" value="2-enoyl-CoA Hydratase, Chain A, domain 1"/>
    <property type="match status" value="1"/>
</dbReference>
<evidence type="ECO:0000256" key="1">
    <source>
        <dbReference type="ARBA" id="ARBA00007039"/>
    </source>
</evidence>
<dbReference type="GO" id="GO:0006508">
    <property type="term" value="P:proteolysis"/>
    <property type="evidence" value="ECO:0007669"/>
    <property type="project" value="UniProtKB-KW"/>
</dbReference>
<organism evidence="3">
    <name type="scientific">uncultured Caudovirales phage</name>
    <dbReference type="NCBI Taxonomy" id="2100421"/>
    <lineage>
        <taxon>Viruses</taxon>
        <taxon>Duplodnaviria</taxon>
        <taxon>Heunggongvirae</taxon>
        <taxon>Uroviricota</taxon>
        <taxon>Caudoviricetes</taxon>
        <taxon>Peduoviridae</taxon>
        <taxon>Maltschvirus</taxon>
        <taxon>Maltschvirus maltsch</taxon>
    </lineage>
</organism>
<keyword evidence="3" id="KW-0378">Hydrolase</keyword>
<keyword evidence="3" id="KW-0645">Protease</keyword>
<accession>A0A6J7X5L3</accession>